<dbReference type="PANTHER" id="PTHR35177:SF2">
    <property type="entry name" value="HYDROGENASE MATURATION FACTOR HYBG"/>
    <property type="match status" value="1"/>
</dbReference>
<dbReference type="PROSITE" id="PS01097">
    <property type="entry name" value="HUPF_HYPC"/>
    <property type="match status" value="1"/>
</dbReference>
<dbReference type="Proteomes" id="UP000777784">
    <property type="component" value="Unassembled WGS sequence"/>
</dbReference>
<comment type="caution">
    <text evidence="2">The sequence shown here is derived from an EMBL/GenBank/DDBJ whole genome shotgun (WGS) entry which is preliminary data.</text>
</comment>
<evidence type="ECO:0000313" key="2">
    <source>
        <dbReference type="EMBL" id="MBU2690485.1"/>
    </source>
</evidence>
<dbReference type="NCBIfam" id="TIGR00074">
    <property type="entry name" value="hypC_hupF"/>
    <property type="match status" value="1"/>
</dbReference>
<dbReference type="AlphaFoldDB" id="A0A948RT22"/>
<dbReference type="GO" id="GO:1902670">
    <property type="term" value="F:carbon dioxide binding"/>
    <property type="evidence" value="ECO:0007669"/>
    <property type="project" value="TreeGrafter"/>
</dbReference>
<dbReference type="EMBL" id="JAHJDP010000032">
    <property type="protein sequence ID" value="MBU2690485.1"/>
    <property type="molecule type" value="Genomic_DNA"/>
</dbReference>
<gene>
    <name evidence="2" type="ORF">KJ970_06115</name>
</gene>
<dbReference type="InterPro" id="IPR001109">
    <property type="entry name" value="Hydrogenase_HupF/HypC"/>
</dbReference>
<organism evidence="2 3">
    <name type="scientific">Eiseniibacteriota bacterium</name>
    <dbReference type="NCBI Taxonomy" id="2212470"/>
    <lineage>
        <taxon>Bacteria</taxon>
        <taxon>Candidatus Eiseniibacteriota</taxon>
    </lineage>
</organism>
<comment type="similarity">
    <text evidence="1">Belongs to the HupF/HypC family.</text>
</comment>
<reference evidence="2" key="1">
    <citation type="submission" date="2021-05" db="EMBL/GenBank/DDBJ databases">
        <title>Energy efficiency and biological interactions define the core microbiome of deep oligotrophic groundwater.</title>
        <authorList>
            <person name="Mehrshad M."/>
            <person name="Lopez-Fernandez M."/>
            <person name="Bell E."/>
            <person name="Bernier-Latmani R."/>
            <person name="Bertilsson S."/>
            <person name="Dopson M."/>
        </authorList>
    </citation>
    <scope>NUCLEOTIDE SEQUENCE</scope>
    <source>
        <strain evidence="2">Modern_marine.mb.64</strain>
    </source>
</reference>
<dbReference type="Pfam" id="PF01455">
    <property type="entry name" value="HupF_HypC"/>
    <property type="match status" value="1"/>
</dbReference>
<accession>A0A948RT22</accession>
<dbReference type="GO" id="GO:0005506">
    <property type="term" value="F:iron ion binding"/>
    <property type="evidence" value="ECO:0007669"/>
    <property type="project" value="TreeGrafter"/>
</dbReference>
<dbReference type="InterPro" id="IPR019812">
    <property type="entry name" value="Hydgase_assmbl_chp_CS"/>
</dbReference>
<dbReference type="GO" id="GO:0051604">
    <property type="term" value="P:protein maturation"/>
    <property type="evidence" value="ECO:0007669"/>
    <property type="project" value="TreeGrafter"/>
</dbReference>
<dbReference type="PANTHER" id="PTHR35177">
    <property type="entry name" value="HYDROGENASE MATURATION FACTOR HYBG"/>
    <property type="match status" value="1"/>
</dbReference>
<dbReference type="Gene3D" id="2.30.30.140">
    <property type="match status" value="1"/>
</dbReference>
<protein>
    <submittedName>
        <fullName evidence="2">HypC/HybG/HupF family hydrogenase formation chaperone</fullName>
    </submittedName>
</protein>
<proteinExistence type="inferred from homology"/>
<dbReference type="SUPFAM" id="SSF159127">
    <property type="entry name" value="HupF/HypC-like"/>
    <property type="match status" value="1"/>
</dbReference>
<dbReference type="PRINTS" id="PR00445">
    <property type="entry name" value="HUPFHYPC"/>
</dbReference>
<evidence type="ECO:0000313" key="3">
    <source>
        <dbReference type="Proteomes" id="UP000777784"/>
    </source>
</evidence>
<evidence type="ECO:0000256" key="1">
    <source>
        <dbReference type="ARBA" id="ARBA00006018"/>
    </source>
</evidence>
<sequence length="95" mass="10441">MCLAVPMKLIEKKAQSGIVELKGIRRQVSLMLVPEAQLGEHLLIHAGYAIGSVDENEAAETIRILEEMAELDAKASREEIVGDKARENGSLNDER</sequence>
<name>A0A948RT22_UNCEI</name>